<dbReference type="Proteomes" id="UP000190539">
    <property type="component" value="Unassembled WGS sequence"/>
</dbReference>
<organism evidence="2 3">
    <name type="scientific">Streptomyces tsukubensis</name>
    <dbReference type="NCBI Taxonomy" id="83656"/>
    <lineage>
        <taxon>Bacteria</taxon>
        <taxon>Bacillati</taxon>
        <taxon>Actinomycetota</taxon>
        <taxon>Actinomycetes</taxon>
        <taxon>Kitasatosporales</taxon>
        <taxon>Streptomycetaceae</taxon>
        <taxon>Streptomyces</taxon>
    </lineage>
</organism>
<feature type="region of interest" description="Disordered" evidence="1">
    <location>
        <begin position="1"/>
        <end position="27"/>
    </location>
</feature>
<gene>
    <name evidence="2" type="ORF">B1H18_15390</name>
</gene>
<keyword evidence="3" id="KW-1185">Reference proteome</keyword>
<evidence type="ECO:0000313" key="2">
    <source>
        <dbReference type="EMBL" id="OON78764.1"/>
    </source>
</evidence>
<sequence>MVTPTTDIGSTPPRPPPSSAPVHAGPGPFTQISARLLHHTSPRDLLAPGMIVAAGGMTILTTLSTHSGYVSHVLPAILLIGLGMD</sequence>
<protein>
    <submittedName>
        <fullName evidence="2">Uncharacterized protein</fullName>
    </submittedName>
</protein>
<name>A0A1V4A8S3_9ACTN</name>
<proteinExistence type="predicted"/>
<reference evidence="2 3" key="1">
    <citation type="submission" date="2017-02" db="EMBL/GenBank/DDBJ databases">
        <title>Draft Genome Sequence of Streptomyces tsukubaensis F601, a Producer of the immunosuppressant tacrolimus FK506.</title>
        <authorList>
            <person name="Zong G."/>
            <person name="Zhong C."/>
            <person name="Fu J."/>
            <person name="Qin R."/>
            <person name="Cao G."/>
        </authorList>
    </citation>
    <scope>NUCLEOTIDE SEQUENCE [LARGE SCALE GENOMIC DNA]</scope>
    <source>
        <strain evidence="2 3">F601</strain>
    </source>
</reference>
<accession>A0A1V4A8S3</accession>
<comment type="caution">
    <text evidence="2">The sequence shown here is derived from an EMBL/GenBank/DDBJ whole genome shotgun (WGS) entry which is preliminary data.</text>
</comment>
<evidence type="ECO:0000256" key="1">
    <source>
        <dbReference type="SAM" id="MobiDB-lite"/>
    </source>
</evidence>
<dbReference type="AlphaFoldDB" id="A0A1V4A8S3"/>
<dbReference type="EMBL" id="MVFC01000011">
    <property type="protein sequence ID" value="OON78764.1"/>
    <property type="molecule type" value="Genomic_DNA"/>
</dbReference>
<evidence type="ECO:0000313" key="3">
    <source>
        <dbReference type="Proteomes" id="UP000190539"/>
    </source>
</evidence>